<evidence type="ECO:0000313" key="8">
    <source>
        <dbReference type="Proteomes" id="UP000739538"/>
    </source>
</evidence>
<sequence length="265" mass="30390">MEARVYESFRDIVYQTSGISLGPDKQELVAARIGKRLRVLGLQRPEEYLALVRKDPEEIVGLLDVISTNFTSFFRGQDHFDLFAEKFEEYLAAGQTRFRFWSAACSTGVEPYSMLMTLDSIRSLSSLDVKILATDISTRALGQAQEAAYQAKVVEPVRNEWKMKYFEKQPGEREPVWVVRPELRRHVVFRRLNLSQPPFPMTGPLDCVFCRNVMIYFDQPVRQRLVSEIERLLRPKGILFVGHSETLTGIDCGFRAVQAATYAKP</sequence>
<reference evidence="7" key="2">
    <citation type="journal article" date="2021" name="Microbiome">
        <title>Successional dynamics and alternative stable states in a saline activated sludge microbial community over 9 years.</title>
        <authorList>
            <person name="Wang Y."/>
            <person name="Ye J."/>
            <person name="Ju F."/>
            <person name="Liu L."/>
            <person name="Boyd J.A."/>
            <person name="Deng Y."/>
            <person name="Parks D.H."/>
            <person name="Jiang X."/>
            <person name="Yin X."/>
            <person name="Woodcroft B.J."/>
            <person name="Tyson G.W."/>
            <person name="Hugenholtz P."/>
            <person name="Polz M.F."/>
            <person name="Zhang T."/>
        </authorList>
    </citation>
    <scope>NUCLEOTIDE SEQUENCE</scope>
    <source>
        <strain evidence="7">HKST-UBA02</strain>
    </source>
</reference>
<dbReference type="AlphaFoldDB" id="A0A956ND59"/>
<dbReference type="InterPro" id="IPR022642">
    <property type="entry name" value="CheR_C"/>
</dbReference>
<evidence type="ECO:0000313" key="7">
    <source>
        <dbReference type="EMBL" id="MCA9756793.1"/>
    </source>
</evidence>
<dbReference type="Gene3D" id="3.40.50.150">
    <property type="entry name" value="Vaccinia Virus protein VP39"/>
    <property type="match status" value="1"/>
</dbReference>
<dbReference type="SUPFAM" id="SSF53335">
    <property type="entry name" value="S-adenosyl-L-methionine-dependent methyltransferases"/>
    <property type="match status" value="1"/>
</dbReference>
<organism evidence="7 8">
    <name type="scientific">Eiseniibacteriota bacterium</name>
    <dbReference type="NCBI Taxonomy" id="2212470"/>
    <lineage>
        <taxon>Bacteria</taxon>
        <taxon>Candidatus Eiseniibacteriota</taxon>
    </lineage>
</organism>
<dbReference type="InterPro" id="IPR050903">
    <property type="entry name" value="Bact_Chemotaxis_MeTrfase"/>
</dbReference>
<dbReference type="InterPro" id="IPR029063">
    <property type="entry name" value="SAM-dependent_MTases_sf"/>
</dbReference>
<reference evidence="7" key="1">
    <citation type="submission" date="2020-04" db="EMBL/GenBank/DDBJ databases">
        <authorList>
            <person name="Zhang T."/>
        </authorList>
    </citation>
    <scope>NUCLEOTIDE SEQUENCE</scope>
    <source>
        <strain evidence="7">HKST-UBA02</strain>
    </source>
</reference>
<feature type="domain" description="CheR-type methyltransferase" evidence="6">
    <location>
        <begin position="1"/>
        <end position="265"/>
    </location>
</feature>
<dbReference type="Proteomes" id="UP000739538">
    <property type="component" value="Unassembled WGS sequence"/>
</dbReference>
<dbReference type="InterPro" id="IPR000780">
    <property type="entry name" value="CheR_MeTrfase"/>
</dbReference>
<keyword evidence="5" id="KW-0949">S-adenosyl-L-methionine</keyword>
<dbReference type="EMBL" id="JAGQHS010000067">
    <property type="protein sequence ID" value="MCA9756793.1"/>
    <property type="molecule type" value="Genomic_DNA"/>
</dbReference>
<keyword evidence="3" id="KW-0489">Methyltransferase</keyword>
<dbReference type="PRINTS" id="PR00996">
    <property type="entry name" value="CHERMTFRASE"/>
</dbReference>
<dbReference type="PANTHER" id="PTHR24422:SF26">
    <property type="entry name" value="CHEMOTAXIS PROTEIN METHYLTRANSFERASE"/>
    <property type="match status" value="1"/>
</dbReference>
<proteinExistence type="predicted"/>
<dbReference type="EC" id="2.1.1.80" evidence="2"/>
<dbReference type="CDD" id="cd02440">
    <property type="entry name" value="AdoMet_MTases"/>
    <property type="match status" value="1"/>
</dbReference>
<dbReference type="InterPro" id="IPR022641">
    <property type="entry name" value="CheR_N"/>
</dbReference>
<evidence type="ECO:0000256" key="5">
    <source>
        <dbReference type="ARBA" id="ARBA00022691"/>
    </source>
</evidence>
<evidence type="ECO:0000256" key="3">
    <source>
        <dbReference type="ARBA" id="ARBA00022603"/>
    </source>
</evidence>
<dbReference type="PIRSF" id="PIRSF000410">
    <property type="entry name" value="CheR"/>
    <property type="match status" value="1"/>
</dbReference>
<dbReference type="InterPro" id="IPR036804">
    <property type="entry name" value="CheR_N_sf"/>
</dbReference>
<dbReference type="InterPro" id="IPR026024">
    <property type="entry name" value="Chemotaxis_MeTrfase_CheR"/>
</dbReference>
<dbReference type="GO" id="GO:0008983">
    <property type="term" value="F:protein-glutamate O-methyltransferase activity"/>
    <property type="evidence" value="ECO:0007669"/>
    <property type="project" value="UniProtKB-EC"/>
</dbReference>
<gene>
    <name evidence="7" type="ORF">KDA27_13400</name>
</gene>
<dbReference type="SUPFAM" id="SSF47757">
    <property type="entry name" value="Chemotaxis receptor methyltransferase CheR, N-terminal domain"/>
    <property type="match status" value="1"/>
</dbReference>
<evidence type="ECO:0000256" key="2">
    <source>
        <dbReference type="ARBA" id="ARBA00012534"/>
    </source>
</evidence>
<evidence type="ECO:0000256" key="1">
    <source>
        <dbReference type="ARBA" id="ARBA00001541"/>
    </source>
</evidence>
<accession>A0A956ND59</accession>
<dbReference type="GO" id="GO:0032259">
    <property type="term" value="P:methylation"/>
    <property type="evidence" value="ECO:0007669"/>
    <property type="project" value="UniProtKB-KW"/>
</dbReference>
<evidence type="ECO:0000259" key="6">
    <source>
        <dbReference type="PROSITE" id="PS50123"/>
    </source>
</evidence>
<dbReference type="Pfam" id="PF03705">
    <property type="entry name" value="CheR_N"/>
    <property type="match status" value="1"/>
</dbReference>
<name>A0A956ND59_UNCEI</name>
<dbReference type="Pfam" id="PF01739">
    <property type="entry name" value="CheR"/>
    <property type="match status" value="1"/>
</dbReference>
<dbReference type="PANTHER" id="PTHR24422">
    <property type="entry name" value="CHEMOTAXIS PROTEIN METHYLTRANSFERASE"/>
    <property type="match status" value="1"/>
</dbReference>
<comment type="caution">
    <text evidence="7">The sequence shown here is derived from an EMBL/GenBank/DDBJ whole genome shotgun (WGS) entry which is preliminary data.</text>
</comment>
<keyword evidence="4" id="KW-0808">Transferase</keyword>
<evidence type="ECO:0000256" key="4">
    <source>
        <dbReference type="ARBA" id="ARBA00022679"/>
    </source>
</evidence>
<comment type="catalytic activity">
    <reaction evidence="1">
        <text>L-glutamyl-[protein] + S-adenosyl-L-methionine = [protein]-L-glutamate 5-O-methyl ester + S-adenosyl-L-homocysteine</text>
        <dbReference type="Rhea" id="RHEA:24452"/>
        <dbReference type="Rhea" id="RHEA-COMP:10208"/>
        <dbReference type="Rhea" id="RHEA-COMP:10311"/>
        <dbReference type="ChEBI" id="CHEBI:29973"/>
        <dbReference type="ChEBI" id="CHEBI:57856"/>
        <dbReference type="ChEBI" id="CHEBI:59789"/>
        <dbReference type="ChEBI" id="CHEBI:82795"/>
        <dbReference type="EC" id="2.1.1.80"/>
    </reaction>
</comment>
<dbReference type="Gene3D" id="1.10.155.10">
    <property type="entry name" value="Chemotaxis receptor methyltransferase CheR, N-terminal domain"/>
    <property type="match status" value="1"/>
</dbReference>
<protein>
    <recommendedName>
        <fullName evidence="2">protein-glutamate O-methyltransferase</fullName>
        <ecNumber evidence="2">2.1.1.80</ecNumber>
    </recommendedName>
</protein>
<dbReference type="SMART" id="SM00138">
    <property type="entry name" value="MeTrc"/>
    <property type="match status" value="1"/>
</dbReference>
<dbReference type="PROSITE" id="PS50123">
    <property type="entry name" value="CHER"/>
    <property type="match status" value="1"/>
</dbReference>